<dbReference type="PROSITE" id="PS50056">
    <property type="entry name" value="TYR_PHOSPHATASE_2"/>
    <property type="match status" value="1"/>
</dbReference>
<evidence type="ECO:0000313" key="2">
    <source>
        <dbReference type="EMBL" id="CAB4792534.1"/>
    </source>
</evidence>
<gene>
    <name evidence="2" type="ORF">UFOPK3010_00082</name>
</gene>
<dbReference type="InterPro" id="IPR000387">
    <property type="entry name" value="Tyr_Pase_dom"/>
</dbReference>
<name>A0A6J6XAP2_9ZZZZ</name>
<reference evidence="2" key="1">
    <citation type="submission" date="2020-05" db="EMBL/GenBank/DDBJ databases">
        <authorList>
            <person name="Chiriac C."/>
            <person name="Salcher M."/>
            <person name="Ghai R."/>
            <person name="Kavagutti S V."/>
        </authorList>
    </citation>
    <scope>NUCLEOTIDE SEQUENCE</scope>
</reference>
<feature type="domain" description="Tyrosine specific protein phosphatases" evidence="1">
    <location>
        <begin position="133"/>
        <end position="187"/>
    </location>
</feature>
<protein>
    <submittedName>
        <fullName evidence="2">Unannotated protein</fullName>
    </submittedName>
</protein>
<sequence>MTQVLAGTSRSNPTYCLKRQFCLEISISTHMSVPCVRSSDMKTTPSISDPAAWHRRLCHINDWLAVCGDLDTPRPVIAQQQLQVWVDEGITDIIDLRGEWSDENFVARHAPEVNYHYLGTHDDGGSQDDEWFEAGLNAIRTVQDLGGKAVVHCHMGVNRAPSMAYRMLLDAGHDHVESLEIIRDARPISGIIYAPAAISHHLRSNGVDGLTATERKVQVRNWLNDNPVDLHWVISRIRQSES</sequence>
<dbReference type="Gene3D" id="3.90.190.10">
    <property type="entry name" value="Protein tyrosine phosphatase superfamily"/>
    <property type="match status" value="1"/>
</dbReference>
<evidence type="ECO:0000259" key="1">
    <source>
        <dbReference type="PROSITE" id="PS50056"/>
    </source>
</evidence>
<dbReference type="AlphaFoldDB" id="A0A6J6XAP2"/>
<dbReference type="SUPFAM" id="SSF52799">
    <property type="entry name" value="(Phosphotyrosine protein) phosphatases II"/>
    <property type="match status" value="1"/>
</dbReference>
<dbReference type="EMBL" id="CAFAAM010000005">
    <property type="protein sequence ID" value="CAB4792534.1"/>
    <property type="molecule type" value="Genomic_DNA"/>
</dbReference>
<dbReference type="CDD" id="cd14498">
    <property type="entry name" value="DSP"/>
    <property type="match status" value="1"/>
</dbReference>
<dbReference type="InterPro" id="IPR029021">
    <property type="entry name" value="Prot-tyrosine_phosphatase-like"/>
</dbReference>
<organism evidence="2">
    <name type="scientific">freshwater metagenome</name>
    <dbReference type="NCBI Taxonomy" id="449393"/>
    <lineage>
        <taxon>unclassified sequences</taxon>
        <taxon>metagenomes</taxon>
        <taxon>ecological metagenomes</taxon>
    </lineage>
</organism>
<proteinExistence type="predicted"/>
<accession>A0A6J6XAP2</accession>